<evidence type="ECO:0000313" key="2">
    <source>
        <dbReference type="Proteomes" id="UP000799118"/>
    </source>
</evidence>
<keyword evidence="2" id="KW-1185">Reference proteome</keyword>
<organism evidence="1 2">
    <name type="scientific">Gymnopus androsaceus JB14</name>
    <dbReference type="NCBI Taxonomy" id="1447944"/>
    <lineage>
        <taxon>Eukaryota</taxon>
        <taxon>Fungi</taxon>
        <taxon>Dikarya</taxon>
        <taxon>Basidiomycota</taxon>
        <taxon>Agaricomycotina</taxon>
        <taxon>Agaricomycetes</taxon>
        <taxon>Agaricomycetidae</taxon>
        <taxon>Agaricales</taxon>
        <taxon>Marasmiineae</taxon>
        <taxon>Omphalotaceae</taxon>
        <taxon>Gymnopus</taxon>
    </lineage>
</organism>
<reference evidence="1" key="1">
    <citation type="journal article" date="2019" name="Environ. Microbiol.">
        <title>Fungal ecological strategies reflected in gene transcription - a case study of two litter decomposers.</title>
        <authorList>
            <person name="Barbi F."/>
            <person name="Kohler A."/>
            <person name="Barry K."/>
            <person name="Baskaran P."/>
            <person name="Daum C."/>
            <person name="Fauchery L."/>
            <person name="Ihrmark K."/>
            <person name="Kuo A."/>
            <person name="LaButti K."/>
            <person name="Lipzen A."/>
            <person name="Morin E."/>
            <person name="Grigoriev I.V."/>
            <person name="Henrissat B."/>
            <person name="Lindahl B."/>
            <person name="Martin F."/>
        </authorList>
    </citation>
    <scope>NUCLEOTIDE SEQUENCE</scope>
    <source>
        <strain evidence="1">JB14</strain>
    </source>
</reference>
<dbReference type="AlphaFoldDB" id="A0A6A4I430"/>
<dbReference type="Proteomes" id="UP000799118">
    <property type="component" value="Unassembled WGS sequence"/>
</dbReference>
<proteinExistence type="predicted"/>
<evidence type="ECO:0000313" key="1">
    <source>
        <dbReference type="EMBL" id="KAE9404693.1"/>
    </source>
</evidence>
<protein>
    <submittedName>
        <fullName evidence="1">Uncharacterized protein</fullName>
    </submittedName>
</protein>
<gene>
    <name evidence="1" type="ORF">BT96DRAFT_403276</name>
</gene>
<dbReference type="EMBL" id="ML769414">
    <property type="protein sequence ID" value="KAE9404693.1"/>
    <property type="molecule type" value="Genomic_DNA"/>
</dbReference>
<name>A0A6A4I430_9AGAR</name>
<accession>A0A6A4I430</accession>
<sequence>MANTTQATNDSFNSIPLGYCTKLLRNRTVKVLFEWCMDNQHETERRGAIPLSCHSKASVETQPHEYDSCDVYRIQDITPLSHILSTQLTLNLHQEGCARLSIHVKSRAAQEGLSIYALDSLTLGHPGHPCITYGVTWTPVFSRLAADMRNVSIAMAYSVRRPRFMNLWKLFLRSSAASSWLSGRSIALFPLFLVSTSAHQASPYTKPVYRLSRISEKRC</sequence>